<dbReference type="RefSeq" id="WP_377063576.1">
    <property type="nucleotide sequence ID" value="NZ_JBHSJJ010000004.1"/>
</dbReference>
<sequence>MKRIKIILLGACVALLGSGQLLGQEPLVLANDYIQIQWQKSEDGYVIDKIMMAANDGWEVISNPSGEYTLLWSKTEPKERTDREFTTAHGEEFPGSSYKYLINTWKNRTSAFALNVGHEPEYFYPSHAEMISPDELKFSHSTIFADFDIHWKLDRDQPQDILVWMACTVKVPGYYSLASPSLLTVDEKGLKWATVPGYFHGDRMEENLPISYAYGNGVPALPIIFSEKTASTLSPIIESKEGFTLSAIAMPDMARNPWIADRNNHHQWQLGLSHKNSRSLLSPTLYYPIMGEGNAYFKEGQSLVMGFRFHLSNGDWFSSMKHAAYTVYDFEKSLQLRRNQESLSHRLERMVGYLTDPETSLWRVETFEGREIGAQAYLGGVVGADRDAMKNADYGAMWMLAQATGNPLLKEKVLPYALQFKLAQQQMEPGFFQGAAIGQYYLSKSKRFVEEWGDMVEPIALTYYIMLDIGNMLLFEPDNPELKERLGLGAALLMDWQREDGSWPVAFNREEEALFKELQDFRPTFYGLLVAYRMLGDEKYLMAAKKGADWFWNNGVVHGSFLGVCGDARYVPDFATGQTAQAFLDLYESAPDPKYLEAAVKAAKVYTSHVYTHPIADKTLVNTNGKLRQNWEISQAGLSFEHGGAIGSANGNGPILLASHAGMFIRMHALTGERLFADMARAAAVGRHAFVDEDTGVASYYWRSMDAGAGPFPHHAWWQVGWITDYLMAELALRSANRINFPSGFVTPKVGPHKTYGFAPGTVLGQAAGLEVLPGFVKISNPNFEHIIAASMDKNKRWILLLNQYHEVQSGTLNLASSNQGEPGTIRLLDAEGKAQKTFVKDDAIEIQVDGYGLAILEIQY</sequence>
<gene>
    <name evidence="2" type="ORF">ACFPFU_08800</name>
</gene>
<keyword evidence="3" id="KW-1185">Reference proteome</keyword>
<organism evidence="2 3">
    <name type="scientific">Negadavirga shengliensis</name>
    <dbReference type="NCBI Taxonomy" id="1389218"/>
    <lineage>
        <taxon>Bacteria</taxon>
        <taxon>Pseudomonadati</taxon>
        <taxon>Bacteroidota</taxon>
        <taxon>Cytophagia</taxon>
        <taxon>Cytophagales</taxon>
        <taxon>Cyclobacteriaceae</taxon>
        <taxon>Negadavirga</taxon>
    </lineage>
</organism>
<evidence type="ECO:0000256" key="1">
    <source>
        <dbReference type="SAM" id="SignalP"/>
    </source>
</evidence>
<dbReference type="Proteomes" id="UP001595818">
    <property type="component" value="Unassembled WGS sequence"/>
</dbReference>
<protein>
    <submittedName>
        <fullName evidence="2">Glycerophosphoryl diester phosphodiesterase</fullName>
    </submittedName>
</protein>
<reference evidence="3" key="1">
    <citation type="journal article" date="2019" name="Int. J. Syst. Evol. Microbiol.">
        <title>The Global Catalogue of Microorganisms (GCM) 10K type strain sequencing project: providing services to taxonomists for standard genome sequencing and annotation.</title>
        <authorList>
            <consortium name="The Broad Institute Genomics Platform"/>
            <consortium name="The Broad Institute Genome Sequencing Center for Infectious Disease"/>
            <person name="Wu L."/>
            <person name="Ma J."/>
        </authorList>
    </citation>
    <scope>NUCLEOTIDE SEQUENCE [LARGE SCALE GENOMIC DNA]</scope>
    <source>
        <strain evidence="3">CGMCC 4.7466</strain>
    </source>
</reference>
<proteinExistence type="predicted"/>
<feature type="signal peptide" evidence="1">
    <location>
        <begin position="1"/>
        <end position="23"/>
    </location>
</feature>
<feature type="chain" id="PRO_5045849570" evidence="1">
    <location>
        <begin position="24"/>
        <end position="861"/>
    </location>
</feature>
<dbReference type="Gene3D" id="1.50.10.20">
    <property type="match status" value="1"/>
</dbReference>
<comment type="caution">
    <text evidence="2">The sequence shown here is derived from an EMBL/GenBank/DDBJ whole genome shotgun (WGS) entry which is preliminary data.</text>
</comment>
<keyword evidence="1" id="KW-0732">Signal</keyword>
<dbReference type="InterPro" id="IPR008928">
    <property type="entry name" value="6-hairpin_glycosidase_sf"/>
</dbReference>
<name>A0ABV9SZI6_9BACT</name>
<evidence type="ECO:0000313" key="3">
    <source>
        <dbReference type="Proteomes" id="UP001595818"/>
    </source>
</evidence>
<dbReference type="SUPFAM" id="SSF48208">
    <property type="entry name" value="Six-hairpin glycosidases"/>
    <property type="match status" value="1"/>
</dbReference>
<evidence type="ECO:0000313" key="2">
    <source>
        <dbReference type="EMBL" id="MFC4871781.1"/>
    </source>
</evidence>
<dbReference type="EMBL" id="JBHSJJ010000004">
    <property type="protein sequence ID" value="MFC4871781.1"/>
    <property type="molecule type" value="Genomic_DNA"/>
</dbReference>
<accession>A0ABV9SZI6</accession>